<evidence type="ECO:0000313" key="10">
    <source>
        <dbReference type="Proteomes" id="UP001244552"/>
    </source>
</evidence>
<sequence>MSFKRNHTPMAVPGSAPLPRCTPATMAGSLRRRLGSVRFLVTASGIAFILVVNALIGYGLLQSRREAIVAGERATRDLARMLEAQALRTAFATDQLLSDLSFVLDTHAEAASRGSPAMHDYLKRRLAAFPELAGLAVIGADGRVLHHSAATPPPLSPLTDRAYFARQREPGSGLFIGALIDSRVVPDTQVIPFSRRRSGPEGDFRGVVVAMANPARLAATLESQGIDRKGGMFLALDDGTVLLERPQGRPGIGSLSGWPAAQAMLDASAGQRRRDGLAEGLTARGVAPGPAGAHGGNHGGIDSLISVRRVPGYPFVVVTTLPVAAVLADWRRDSAAWTAIAIVMTLAIALLTAFVVRQHMRREEDRARLARVSRRIRGILDSMLDAVVTFDTGGRIITFNRAAETMFGVAEREMVGQPIEALIPGARDSGAESDLTARRRDGHAVPVAFTVSDLRLGGWGQGSGQESGPEEPRVFVGVIRDMTRRKQQEAELVASKTQAELANRAKSEFLANMSHELRTPLNAIIGFAEVLDSGYFGAANERQKSCISDIHESGRHLLDIVNAVLDMSKLEAGQFDLAEEAIEAHEAVAQCLMMVRDRAASGGIAIDNEVAAAVATLWVDRRAFKQVVLNLLSNAVKFTPAGGRVTITAGREADGGFRLAVADTGIGIPADFMPHLFQPFRQAENAANRRYEGTGLGLSISKNFIDLHGGSLTCDSRPGEGTCMTVRLPAERVLDQPIAAAAAGIGKPPGGPSV</sequence>
<dbReference type="CDD" id="cd16922">
    <property type="entry name" value="HATPase_EvgS-ArcB-TorS-like"/>
    <property type="match status" value="1"/>
</dbReference>
<gene>
    <name evidence="9" type="ORF">QO018_000813</name>
</gene>
<dbReference type="Gene3D" id="3.30.565.10">
    <property type="entry name" value="Histidine kinase-like ATPase, C-terminal domain"/>
    <property type="match status" value="1"/>
</dbReference>
<reference evidence="9 10" key="1">
    <citation type="submission" date="2023-07" db="EMBL/GenBank/DDBJ databases">
        <title>Genomic Encyclopedia of Type Strains, Phase IV (KMG-IV): sequencing the most valuable type-strain genomes for metagenomic binning, comparative biology and taxonomic classification.</title>
        <authorList>
            <person name="Goeker M."/>
        </authorList>
    </citation>
    <scope>NUCLEOTIDE SEQUENCE [LARGE SCALE GENOMIC DNA]</scope>
    <source>
        <strain evidence="9 10">DSM 19922</strain>
    </source>
</reference>
<organism evidence="9 10">
    <name type="scientific">Azospirillum picis</name>
    <dbReference type="NCBI Taxonomy" id="488438"/>
    <lineage>
        <taxon>Bacteria</taxon>
        <taxon>Pseudomonadati</taxon>
        <taxon>Pseudomonadota</taxon>
        <taxon>Alphaproteobacteria</taxon>
        <taxon>Rhodospirillales</taxon>
        <taxon>Azospirillaceae</taxon>
        <taxon>Azospirillum</taxon>
    </lineage>
</organism>
<dbReference type="NCBIfam" id="TIGR00229">
    <property type="entry name" value="sensory_box"/>
    <property type="match status" value="1"/>
</dbReference>
<keyword evidence="4" id="KW-0808">Transferase</keyword>
<evidence type="ECO:0000256" key="4">
    <source>
        <dbReference type="ARBA" id="ARBA00022679"/>
    </source>
</evidence>
<comment type="catalytic activity">
    <reaction evidence="1">
        <text>ATP + protein L-histidine = ADP + protein N-phospho-L-histidine.</text>
        <dbReference type="EC" id="2.7.13.3"/>
    </reaction>
</comment>
<dbReference type="SMART" id="SM00387">
    <property type="entry name" value="HATPase_c"/>
    <property type="match status" value="1"/>
</dbReference>
<dbReference type="PROSITE" id="PS50112">
    <property type="entry name" value="PAS"/>
    <property type="match status" value="1"/>
</dbReference>
<name>A0ABU0MEW9_9PROT</name>
<evidence type="ECO:0000256" key="6">
    <source>
        <dbReference type="SAM" id="Phobius"/>
    </source>
</evidence>
<feature type="transmembrane region" description="Helical" evidence="6">
    <location>
        <begin position="334"/>
        <end position="356"/>
    </location>
</feature>
<feature type="domain" description="PAS" evidence="8">
    <location>
        <begin position="372"/>
        <end position="417"/>
    </location>
</feature>
<dbReference type="Proteomes" id="UP001244552">
    <property type="component" value="Unassembled WGS sequence"/>
</dbReference>
<dbReference type="Pfam" id="PF02518">
    <property type="entry name" value="HATPase_c"/>
    <property type="match status" value="1"/>
</dbReference>
<dbReference type="EMBL" id="JAUSVU010000002">
    <property type="protein sequence ID" value="MDQ0531977.1"/>
    <property type="molecule type" value="Genomic_DNA"/>
</dbReference>
<dbReference type="PROSITE" id="PS50109">
    <property type="entry name" value="HIS_KIN"/>
    <property type="match status" value="1"/>
</dbReference>
<dbReference type="SUPFAM" id="SSF47384">
    <property type="entry name" value="Homodimeric domain of signal transducing histidine kinase"/>
    <property type="match status" value="1"/>
</dbReference>
<evidence type="ECO:0000313" key="9">
    <source>
        <dbReference type="EMBL" id="MDQ0531977.1"/>
    </source>
</evidence>
<dbReference type="SUPFAM" id="SSF55785">
    <property type="entry name" value="PYP-like sensor domain (PAS domain)"/>
    <property type="match status" value="1"/>
</dbReference>
<keyword evidence="3" id="KW-0597">Phosphoprotein</keyword>
<dbReference type="SUPFAM" id="SSF55874">
    <property type="entry name" value="ATPase domain of HSP90 chaperone/DNA topoisomerase II/histidine kinase"/>
    <property type="match status" value="1"/>
</dbReference>
<dbReference type="Pfam" id="PF13188">
    <property type="entry name" value="PAS_8"/>
    <property type="match status" value="1"/>
</dbReference>
<keyword evidence="6" id="KW-1133">Transmembrane helix</keyword>
<dbReference type="InterPro" id="IPR035965">
    <property type="entry name" value="PAS-like_dom_sf"/>
</dbReference>
<dbReference type="CDD" id="cd00130">
    <property type="entry name" value="PAS"/>
    <property type="match status" value="1"/>
</dbReference>
<evidence type="ECO:0000259" key="8">
    <source>
        <dbReference type="PROSITE" id="PS50112"/>
    </source>
</evidence>
<dbReference type="CDD" id="cd00082">
    <property type="entry name" value="HisKA"/>
    <property type="match status" value="1"/>
</dbReference>
<evidence type="ECO:0000259" key="7">
    <source>
        <dbReference type="PROSITE" id="PS50109"/>
    </source>
</evidence>
<dbReference type="Gene3D" id="1.10.287.130">
    <property type="match status" value="1"/>
</dbReference>
<dbReference type="CDD" id="cd12915">
    <property type="entry name" value="PDC2_DGC_like"/>
    <property type="match status" value="1"/>
</dbReference>
<dbReference type="InterPro" id="IPR004358">
    <property type="entry name" value="Sig_transdc_His_kin-like_C"/>
</dbReference>
<accession>A0ABU0MEW9</accession>
<feature type="transmembrane region" description="Helical" evidence="6">
    <location>
        <begin position="39"/>
        <end position="61"/>
    </location>
</feature>
<dbReference type="InterPro" id="IPR005467">
    <property type="entry name" value="His_kinase_dom"/>
</dbReference>
<dbReference type="InterPro" id="IPR000014">
    <property type="entry name" value="PAS"/>
</dbReference>
<dbReference type="InterPro" id="IPR036890">
    <property type="entry name" value="HATPase_C_sf"/>
</dbReference>
<keyword evidence="10" id="KW-1185">Reference proteome</keyword>
<dbReference type="InterPro" id="IPR036097">
    <property type="entry name" value="HisK_dim/P_sf"/>
</dbReference>
<dbReference type="InterPro" id="IPR003594">
    <property type="entry name" value="HATPase_dom"/>
</dbReference>
<dbReference type="SMART" id="SM00091">
    <property type="entry name" value="PAS"/>
    <property type="match status" value="1"/>
</dbReference>
<dbReference type="EC" id="2.7.13.3" evidence="2"/>
<dbReference type="CDD" id="cd12914">
    <property type="entry name" value="PDC1_DGC_like"/>
    <property type="match status" value="1"/>
</dbReference>
<dbReference type="PRINTS" id="PR00344">
    <property type="entry name" value="BCTRLSENSOR"/>
</dbReference>
<evidence type="ECO:0000256" key="2">
    <source>
        <dbReference type="ARBA" id="ARBA00012438"/>
    </source>
</evidence>
<feature type="domain" description="Histidine kinase" evidence="7">
    <location>
        <begin position="512"/>
        <end position="732"/>
    </location>
</feature>
<evidence type="ECO:0000256" key="5">
    <source>
        <dbReference type="ARBA" id="ARBA00022777"/>
    </source>
</evidence>
<comment type="caution">
    <text evidence="9">The sequence shown here is derived from an EMBL/GenBank/DDBJ whole genome shotgun (WGS) entry which is preliminary data.</text>
</comment>
<dbReference type="Gene3D" id="3.30.450.20">
    <property type="entry name" value="PAS domain"/>
    <property type="match status" value="2"/>
</dbReference>
<proteinExistence type="predicted"/>
<evidence type="ECO:0000256" key="3">
    <source>
        <dbReference type="ARBA" id="ARBA00022553"/>
    </source>
</evidence>
<evidence type="ECO:0000256" key="1">
    <source>
        <dbReference type="ARBA" id="ARBA00000085"/>
    </source>
</evidence>
<keyword evidence="6" id="KW-0472">Membrane</keyword>
<keyword evidence="5" id="KW-0418">Kinase</keyword>
<feature type="transmembrane region" description="Helical" evidence="6">
    <location>
        <begin position="310"/>
        <end position="328"/>
    </location>
</feature>
<dbReference type="Pfam" id="PF00512">
    <property type="entry name" value="HisKA"/>
    <property type="match status" value="1"/>
</dbReference>
<dbReference type="RefSeq" id="WP_307353929.1">
    <property type="nucleotide sequence ID" value="NZ_JAUSVU010000002.1"/>
</dbReference>
<dbReference type="InterPro" id="IPR003661">
    <property type="entry name" value="HisK_dim/P_dom"/>
</dbReference>
<keyword evidence="6" id="KW-0812">Transmembrane</keyword>
<dbReference type="PANTHER" id="PTHR43047:SF72">
    <property type="entry name" value="OSMOSENSING HISTIDINE PROTEIN KINASE SLN1"/>
    <property type="match status" value="1"/>
</dbReference>
<dbReference type="PANTHER" id="PTHR43047">
    <property type="entry name" value="TWO-COMPONENT HISTIDINE PROTEIN KINASE"/>
    <property type="match status" value="1"/>
</dbReference>
<dbReference type="SMART" id="SM00388">
    <property type="entry name" value="HisKA"/>
    <property type="match status" value="1"/>
</dbReference>
<protein>
    <recommendedName>
        <fullName evidence="2">histidine kinase</fullName>
        <ecNumber evidence="2">2.7.13.3</ecNumber>
    </recommendedName>
</protein>